<protein>
    <recommendedName>
        <fullName evidence="4">DUF4181 domain-containing protein</fullName>
    </recommendedName>
</protein>
<keyword evidence="3" id="KW-1185">Reference proteome</keyword>
<keyword evidence="1" id="KW-0472">Membrane</keyword>
<dbReference type="Proteomes" id="UP000297776">
    <property type="component" value="Unassembled WGS sequence"/>
</dbReference>
<reference evidence="2 3" key="1">
    <citation type="submission" date="2019-03" db="EMBL/GenBank/DDBJ databases">
        <authorList>
            <person name="Yang Y."/>
        </authorList>
    </citation>
    <scope>NUCLEOTIDE SEQUENCE [LARGE SCALE GENOMIC DNA]</scope>
    <source>
        <strain evidence="2 3">ASL-1</strain>
    </source>
</reference>
<dbReference type="RefSeq" id="WP_134381076.1">
    <property type="nucleotide sequence ID" value="NZ_SORX01000003.1"/>
</dbReference>
<evidence type="ECO:0000256" key="1">
    <source>
        <dbReference type="SAM" id="Phobius"/>
    </source>
</evidence>
<accession>A0A4Y8LKS8</accession>
<feature type="transmembrane region" description="Helical" evidence="1">
    <location>
        <begin position="104"/>
        <end position="124"/>
    </location>
</feature>
<name>A0A4Y8LKS8_9BACL</name>
<organism evidence="2 3">
    <name type="scientific">Jeotgalibacillus salarius</name>
    <dbReference type="NCBI Taxonomy" id="546023"/>
    <lineage>
        <taxon>Bacteria</taxon>
        <taxon>Bacillati</taxon>
        <taxon>Bacillota</taxon>
        <taxon>Bacilli</taxon>
        <taxon>Bacillales</taxon>
        <taxon>Caryophanaceae</taxon>
        <taxon>Jeotgalibacillus</taxon>
    </lineage>
</organism>
<dbReference type="EMBL" id="SORX01000003">
    <property type="protein sequence ID" value="TFE02379.1"/>
    <property type="molecule type" value="Genomic_DNA"/>
</dbReference>
<evidence type="ECO:0008006" key="4">
    <source>
        <dbReference type="Google" id="ProtNLM"/>
    </source>
</evidence>
<keyword evidence="1" id="KW-0812">Transmembrane</keyword>
<sequence length="132" mass="15285">MWELLLIVFLTLLTIYLLDKLSAVIIIKFLKLKIRKKRGQTINGYHTAANMIVSVFSVIILMVIHTFTDSWMDTALYGLLIVYLHGISNIFIEWKYLETDDFKVSLIQMVLFTIVALAAFPFAADWLRNIEV</sequence>
<keyword evidence="1" id="KW-1133">Transmembrane helix</keyword>
<evidence type="ECO:0000313" key="2">
    <source>
        <dbReference type="EMBL" id="TFE02379.1"/>
    </source>
</evidence>
<comment type="caution">
    <text evidence="2">The sequence shown here is derived from an EMBL/GenBank/DDBJ whole genome shotgun (WGS) entry which is preliminary data.</text>
</comment>
<feature type="transmembrane region" description="Helical" evidence="1">
    <location>
        <begin position="6"/>
        <end position="27"/>
    </location>
</feature>
<feature type="transmembrane region" description="Helical" evidence="1">
    <location>
        <begin position="48"/>
        <end position="68"/>
    </location>
</feature>
<feature type="transmembrane region" description="Helical" evidence="1">
    <location>
        <begin position="74"/>
        <end position="92"/>
    </location>
</feature>
<evidence type="ECO:0000313" key="3">
    <source>
        <dbReference type="Proteomes" id="UP000297776"/>
    </source>
</evidence>
<gene>
    <name evidence="2" type="ORF">E2626_07305</name>
</gene>
<dbReference type="AlphaFoldDB" id="A0A4Y8LKS8"/>
<proteinExistence type="predicted"/>